<keyword evidence="3" id="KW-1185">Reference proteome</keyword>
<dbReference type="GO" id="GO:0005737">
    <property type="term" value="C:cytoplasm"/>
    <property type="evidence" value="ECO:0007669"/>
    <property type="project" value="TreeGrafter"/>
</dbReference>
<protein>
    <submittedName>
        <fullName evidence="2">Amino acid adenylation domain-containing protein</fullName>
    </submittedName>
</protein>
<evidence type="ECO:0000313" key="3">
    <source>
        <dbReference type="Proteomes" id="UP000569732"/>
    </source>
</evidence>
<dbReference type="InterPro" id="IPR045851">
    <property type="entry name" value="AMP-bd_C_sf"/>
</dbReference>
<dbReference type="PANTHER" id="PTHR45527">
    <property type="entry name" value="NONRIBOSOMAL PEPTIDE SYNTHETASE"/>
    <property type="match status" value="1"/>
</dbReference>
<proteinExistence type="predicted"/>
<dbReference type="GO" id="GO:0044550">
    <property type="term" value="P:secondary metabolite biosynthetic process"/>
    <property type="evidence" value="ECO:0007669"/>
    <property type="project" value="TreeGrafter"/>
</dbReference>
<comment type="caution">
    <text evidence="2">The sequence shown here is derived from an EMBL/GenBank/DDBJ whole genome shotgun (WGS) entry which is preliminary data.</text>
</comment>
<reference evidence="2 3" key="1">
    <citation type="submission" date="2020-07" db="EMBL/GenBank/DDBJ databases">
        <title>Endozoicomonas sp. nov., isolated from sediment.</title>
        <authorList>
            <person name="Gu T."/>
        </authorList>
    </citation>
    <scope>NUCLEOTIDE SEQUENCE [LARGE SCALE GENOMIC DNA]</scope>
    <source>
        <strain evidence="2 3">SM1973</strain>
    </source>
</reference>
<gene>
    <name evidence="2" type="ORF">H0A36_01055</name>
</gene>
<dbReference type="Proteomes" id="UP000569732">
    <property type="component" value="Unassembled WGS sequence"/>
</dbReference>
<dbReference type="EMBL" id="JACCKB010000001">
    <property type="protein sequence ID" value="NYZ64575.1"/>
    <property type="molecule type" value="Genomic_DNA"/>
</dbReference>
<evidence type="ECO:0000259" key="1">
    <source>
        <dbReference type="Pfam" id="PF00501"/>
    </source>
</evidence>
<name>A0A853I5S5_9GAMM</name>
<evidence type="ECO:0000313" key="2">
    <source>
        <dbReference type="EMBL" id="NYZ64575.1"/>
    </source>
</evidence>
<dbReference type="InterPro" id="IPR010071">
    <property type="entry name" value="AA_adenyl_dom"/>
</dbReference>
<dbReference type="Gene3D" id="3.40.50.12780">
    <property type="entry name" value="N-terminal domain of ligase-like"/>
    <property type="match status" value="1"/>
</dbReference>
<dbReference type="InterPro" id="IPR042099">
    <property type="entry name" value="ANL_N_sf"/>
</dbReference>
<organism evidence="2 3">
    <name type="scientific">Spartinivicinus marinus</name>
    <dbReference type="NCBI Taxonomy" id="2994442"/>
    <lineage>
        <taxon>Bacteria</taxon>
        <taxon>Pseudomonadati</taxon>
        <taxon>Pseudomonadota</taxon>
        <taxon>Gammaproteobacteria</taxon>
        <taxon>Oceanospirillales</taxon>
        <taxon>Zooshikellaceae</taxon>
        <taxon>Spartinivicinus</taxon>
    </lineage>
</organism>
<dbReference type="PANTHER" id="PTHR45527:SF1">
    <property type="entry name" value="FATTY ACID SYNTHASE"/>
    <property type="match status" value="1"/>
</dbReference>
<dbReference type="Gene3D" id="3.30.300.30">
    <property type="match status" value="1"/>
</dbReference>
<dbReference type="GO" id="GO:0031177">
    <property type="term" value="F:phosphopantetheine binding"/>
    <property type="evidence" value="ECO:0007669"/>
    <property type="project" value="TreeGrafter"/>
</dbReference>
<accession>A0A853I5S5</accession>
<sequence length="594" mass="65300">MRSQNTLDVVINIVKQTDDEEQNIENTITKLSRVLDYSNSSVTNNNHAKQVKGLINPKLKQHFIEKSISQLSSADQILFEQFGQGPVELVHHNAIHHAFEMYAVSQPNATAAKQSDESITYQTLNRQANRLAEHLKSLGVKRGDNVALFLQRSIPMLVGILATLKLGAAYVPQHVGVAPESQLKHVINTADTKVILTLEKFKNIIPVPEGHTCIAIDEIMQQPLSEEADKNPVSYVNNKDTCFILFTSGTTGKPNGVQVTHGNVCNIILTEPGGLGIQPGMKVAQILNIAFDMAAWEIFGCLTHGATLIIRGKDIQQAVQQADVVIATPSVLGSLDAEDCRNVKIAAVAGEPCPKPLADKWASFCKFHNSCGPTETTIVNTVQHYHSESEQLTIGKPTPNNTVYILDKDMKPCAIGEVGEMWAGGDCVTAGYLDNSKLNKERYAPDPFLGNGRMMFRTRDLGRWTKNGELEHFGRVDDQVKIRGFRVELDSVSAVLEKVSGCNQAVALKFDSRNLVAFVSPSTVDVAAAKQAVAESLPYYCIPTFIVAMETLPRTSRGKVDKRELLKIAQQHYKQEGELQLAKELQPVIIRETS</sequence>
<dbReference type="Pfam" id="PF00501">
    <property type="entry name" value="AMP-binding"/>
    <property type="match status" value="1"/>
</dbReference>
<dbReference type="InterPro" id="IPR000873">
    <property type="entry name" value="AMP-dep_synth/lig_dom"/>
</dbReference>
<dbReference type="NCBIfam" id="TIGR01733">
    <property type="entry name" value="AA-adenyl-dom"/>
    <property type="match status" value="1"/>
</dbReference>
<feature type="domain" description="AMP-dependent synthetase/ligase" evidence="1">
    <location>
        <begin position="100"/>
        <end position="433"/>
    </location>
</feature>
<dbReference type="GO" id="GO:0043041">
    <property type="term" value="P:amino acid activation for nonribosomal peptide biosynthetic process"/>
    <property type="evidence" value="ECO:0007669"/>
    <property type="project" value="TreeGrafter"/>
</dbReference>
<dbReference type="SUPFAM" id="SSF56801">
    <property type="entry name" value="Acetyl-CoA synthetase-like"/>
    <property type="match status" value="1"/>
</dbReference>
<dbReference type="AlphaFoldDB" id="A0A853I5S5"/>